<feature type="compositionally biased region" description="Acidic residues" evidence="1">
    <location>
        <begin position="201"/>
        <end position="213"/>
    </location>
</feature>
<comment type="caution">
    <text evidence="2">The sequence shown here is derived from an EMBL/GenBank/DDBJ whole genome shotgun (WGS) entry which is preliminary data.</text>
</comment>
<reference evidence="2" key="1">
    <citation type="journal article" date="2020" name="bioRxiv">
        <title>Whole genome comparisons of ergot fungi reveals the divergence and evolution of species within the genus Claviceps are the result of varying mechanisms driving genome evolution and host range expansion.</title>
        <authorList>
            <person name="Wyka S.A."/>
            <person name="Mondo S.J."/>
            <person name="Liu M."/>
            <person name="Dettman J."/>
            <person name="Nalam V."/>
            <person name="Broders K.D."/>
        </authorList>
    </citation>
    <scope>NUCLEOTIDE SEQUENCE</scope>
    <source>
        <strain evidence="2">CCC 1102</strain>
    </source>
</reference>
<evidence type="ECO:0000313" key="2">
    <source>
        <dbReference type="EMBL" id="KAG5959090.1"/>
    </source>
</evidence>
<evidence type="ECO:0000256" key="1">
    <source>
        <dbReference type="SAM" id="MobiDB-lite"/>
    </source>
</evidence>
<dbReference type="Proteomes" id="UP000784919">
    <property type="component" value="Unassembled WGS sequence"/>
</dbReference>
<dbReference type="AlphaFoldDB" id="A0A9P7MM00"/>
<protein>
    <submittedName>
        <fullName evidence="2">Uncharacterized protein</fullName>
    </submittedName>
</protein>
<name>A0A9P7MM00_9HYPO</name>
<sequence length="278" mass="29459">MWFLPWEGLLNSLLDRFLEVFGRDGVVVLRVALRVGGANVEDAQAHLPHALQGWGCDQASHFFVLGDEEFRHSFPYRDRLRADRFDVDAAEPREGVVAALGEAARPRVPESISIGTASPAGPALWATCAIAGGGFRVLRFFSLVLFQFSGRFRGGVAVGRPDALSRREQDVGEVEAVKRRLLNPISLACVSHPLDARDDTDGSEDPDEIDTEVEGSAAEPHMEDELGVGREVAGESQDGEESIGESQVGGAQAAGVLPILVVRGGAFAGALGFGGGGG</sequence>
<dbReference type="OrthoDB" id="4925745at2759"/>
<dbReference type="EMBL" id="SRPS01000349">
    <property type="protein sequence ID" value="KAG5959090.1"/>
    <property type="molecule type" value="Genomic_DNA"/>
</dbReference>
<gene>
    <name evidence="2" type="ORF">E4U56_005096</name>
</gene>
<feature type="region of interest" description="Disordered" evidence="1">
    <location>
        <begin position="193"/>
        <end position="249"/>
    </location>
</feature>
<organism evidence="2 3">
    <name type="scientific">Claviceps arundinis</name>
    <dbReference type="NCBI Taxonomy" id="1623583"/>
    <lineage>
        <taxon>Eukaryota</taxon>
        <taxon>Fungi</taxon>
        <taxon>Dikarya</taxon>
        <taxon>Ascomycota</taxon>
        <taxon>Pezizomycotina</taxon>
        <taxon>Sordariomycetes</taxon>
        <taxon>Hypocreomycetidae</taxon>
        <taxon>Hypocreales</taxon>
        <taxon>Clavicipitaceae</taxon>
        <taxon>Claviceps</taxon>
    </lineage>
</organism>
<proteinExistence type="predicted"/>
<accession>A0A9P7MM00</accession>
<evidence type="ECO:0000313" key="3">
    <source>
        <dbReference type="Proteomes" id="UP000784919"/>
    </source>
</evidence>